<dbReference type="PANTHER" id="PTHR43557">
    <property type="entry name" value="APOPTOSIS-INDUCING FACTOR 1"/>
    <property type="match status" value="1"/>
</dbReference>
<comment type="cofactor">
    <cofactor evidence="1">
        <name>FAD</name>
        <dbReference type="ChEBI" id="CHEBI:57692"/>
    </cofactor>
</comment>
<dbReference type="InterPro" id="IPR023753">
    <property type="entry name" value="FAD/NAD-binding_dom"/>
</dbReference>
<dbReference type="InterPro" id="IPR016156">
    <property type="entry name" value="FAD/NAD-linked_Rdtase_dimer_sf"/>
</dbReference>
<proteinExistence type="predicted"/>
<keyword evidence="2" id="KW-0285">Flavoprotein</keyword>
<evidence type="ECO:0000313" key="8">
    <source>
        <dbReference type="Proteomes" id="UP000696294"/>
    </source>
</evidence>
<dbReference type="PRINTS" id="PR00411">
    <property type="entry name" value="PNDRDTASEI"/>
</dbReference>
<dbReference type="Gene3D" id="3.30.390.30">
    <property type="match status" value="1"/>
</dbReference>
<gene>
    <name evidence="7" type="ORF">HCN51_37365</name>
</gene>
<dbReference type="Gene3D" id="3.50.50.60">
    <property type="entry name" value="FAD/NAD(P)-binding domain"/>
    <property type="match status" value="2"/>
</dbReference>
<keyword evidence="8" id="KW-1185">Reference proteome</keyword>
<dbReference type="SUPFAM" id="SSF51905">
    <property type="entry name" value="FAD/NAD(P)-binding domain"/>
    <property type="match status" value="2"/>
</dbReference>
<dbReference type="EMBL" id="JAATEP010000034">
    <property type="protein sequence ID" value="NJP95045.1"/>
    <property type="molecule type" value="Genomic_DNA"/>
</dbReference>
<dbReference type="InterPro" id="IPR028202">
    <property type="entry name" value="Reductase_C"/>
</dbReference>
<reference evidence="7 8" key="1">
    <citation type="submission" date="2020-03" db="EMBL/GenBank/DDBJ databases">
        <title>WGS of actinomycetes isolated from Thailand.</title>
        <authorList>
            <person name="Thawai C."/>
        </authorList>
    </citation>
    <scope>NUCLEOTIDE SEQUENCE [LARGE SCALE GENOMIC DNA]</scope>
    <source>
        <strain evidence="7 8">FMUSA5-5</strain>
    </source>
</reference>
<dbReference type="Proteomes" id="UP000696294">
    <property type="component" value="Unassembled WGS sequence"/>
</dbReference>
<evidence type="ECO:0000313" key="7">
    <source>
        <dbReference type="EMBL" id="NJP95045.1"/>
    </source>
</evidence>
<dbReference type="InterPro" id="IPR036188">
    <property type="entry name" value="FAD/NAD-bd_sf"/>
</dbReference>
<keyword evidence="4" id="KW-0560">Oxidoreductase</keyword>
<evidence type="ECO:0000259" key="5">
    <source>
        <dbReference type="Pfam" id="PF07992"/>
    </source>
</evidence>
<dbReference type="RefSeq" id="WP_168016419.1">
    <property type="nucleotide sequence ID" value="NZ_JAATEP010000034.1"/>
</dbReference>
<dbReference type="PRINTS" id="PR00368">
    <property type="entry name" value="FADPNR"/>
</dbReference>
<dbReference type="InterPro" id="IPR050446">
    <property type="entry name" value="FAD-oxidoreductase/Apoptosis"/>
</dbReference>
<dbReference type="SUPFAM" id="SSF55424">
    <property type="entry name" value="FAD/NAD-linked reductases, dimerisation (C-terminal) domain"/>
    <property type="match status" value="1"/>
</dbReference>
<dbReference type="Pfam" id="PF14759">
    <property type="entry name" value="Reductase_C"/>
    <property type="match status" value="1"/>
</dbReference>
<feature type="domain" description="FAD/NAD(P)-binding" evidence="5">
    <location>
        <begin position="2"/>
        <end position="307"/>
    </location>
</feature>
<dbReference type="PANTHER" id="PTHR43557:SF2">
    <property type="entry name" value="RIESKE DOMAIN-CONTAINING PROTEIN-RELATED"/>
    <property type="match status" value="1"/>
</dbReference>
<keyword evidence="3" id="KW-0274">FAD</keyword>
<comment type="caution">
    <text evidence="7">The sequence shown here is derived from an EMBL/GenBank/DDBJ whole genome shotgun (WGS) entry which is preliminary data.</text>
</comment>
<evidence type="ECO:0000256" key="1">
    <source>
        <dbReference type="ARBA" id="ARBA00001974"/>
    </source>
</evidence>
<evidence type="ECO:0000256" key="4">
    <source>
        <dbReference type="ARBA" id="ARBA00023002"/>
    </source>
</evidence>
<dbReference type="Pfam" id="PF07992">
    <property type="entry name" value="Pyr_redox_2"/>
    <property type="match status" value="1"/>
</dbReference>
<evidence type="ECO:0000256" key="3">
    <source>
        <dbReference type="ARBA" id="ARBA00022827"/>
    </source>
</evidence>
<sequence>MNLLIVGAGQAGAQLAGTARDLGWEGPITLVGQEPHAPYARPPLSKAFLKGEAPLASLALRSAAFYADKRIDLVTGEHIDRIDLAGDGTGTATSATGHRWRFDRLVLATGARPRRLPIEGAGLDGVLTLRDVRDAQALAGRLATATAVVVIGGGFIGLEVAATAATAGIPATVVEAAPALMNRVVSRATADLVATAHRAAGIQVRTGLRPVRLRGTDGTVDAVELDDGEELPADLVVVGVGARPRDELARAAGLRCDDGIVVDARSLASDGRTIAIGDCANLPDPSPWSHDAPRLRLESVDNAIEQATSAAATLAGLDRPYRGVPWFWSDQGRLKLQIAGLARPDDEVVLRPGRRPGQHTALRYRGPRLVAAECVNSPADFLAVRRALGEGISLPPATARDTALPLKEHLAAAQRADTGERERRA</sequence>
<name>A0ABX1BER9_9ACTN</name>
<accession>A0ABX1BER9</accession>
<evidence type="ECO:0000259" key="6">
    <source>
        <dbReference type="Pfam" id="PF14759"/>
    </source>
</evidence>
<feature type="domain" description="Reductase C-terminal" evidence="6">
    <location>
        <begin position="326"/>
        <end position="409"/>
    </location>
</feature>
<organism evidence="7 8">
    <name type="scientific">Nonomuraea composti</name>
    <dbReference type="NCBI Taxonomy" id="2720023"/>
    <lineage>
        <taxon>Bacteria</taxon>
        <taxon>Bacillati</taxon>
        <taxon>Actinomycetota</taxon>
        <taxon>Actinomycetes</taxon>
        <taxon>Streptosporangiales</taxon>
        <taxon>Streptosporangiaceae</taxon>
        <taxon>Nonomuraea</taxon>
    </lineage>
</organism>
<protein>
    <submittedName>
        <fullName evidence="7">FAD-dependent oxidoreductase</fullName>
    </submittedName>
</protein>
<evidence type="ECO:0000256" key="2">
    <source>
        <dbReference type="ARBA" id="ARBA00022630"/>
    </source>
</evidence>